<keyword evidence="6" id="KW-1133">Transmembrane helix</keyword>
<keyword evidence="3" id="KW-0904">Protein phosphatase</keyword>
<dbReference type="InterPro" id="IPR036196">
    <property type="entry name" value="Ptyr_pPase_sf"/>
</dbReference>
<dbReference type="EMBL" id="JAAXPC010000001">
    <property type="protein sequence ID" value="NKY00426.1"/>
    <property type="molecule type" value="Genomic_DNA"/>
</dbReference>
<dbReference type="SMART" id="SM00226">
    <property type="entry name" value="LMWPc"/>
    <property type="match status" value="1"/>
</dbReference>
<accession>A0A846WH89</accession>
<dbReference type="AlphaFoldDB" id="A0A846WH89"/>
<dbReference type="Pfam" id="PF13196">
    <property type="entry name" value="DUF4012"/>
    <property type="match status" value="1"/>
</dbReference>
<dbReference type="GO" id="GO:0004725">
    <property type="term" value="F:protein tyrosine phosphatase activity"/>
    <property type="evidence" value="ECO:0007669"/>
    <property type="project" value="InterPro"/>
</dbReference>
<dbReference type="RefSeq" id="WP_006371067.1">
    <property type="nucleotide sequence ID" value="NZ_JAAXPC010000001.1"/>
</dbReference>
<dbReference type="Pfam" id="PF01451">
    <property type="entry name" value="LMWPc"/>
    <property type="match status" value="1"/>
</dbReference>
<keyword evidence="2" id="KW-0378">Hydrolase</keyword>
<proteinExistence type="inferred from homology"/>
<gene>
    <name evidence="8" type="ORF">HGA05_02380</name>
</gene>
<dbReference type="InterPro" id="IPR017867">
    <property type="entry name" value="Tyr_phospatase_low_mol_wt"/>
</dbReference>
<dbReference type="PANTHER" id="PTHR11717">
    <property type="entry name" value="LOW MOLECULAR WEIGHT PROTEIN TYROSINE PHOSPHATASE"/>
    <property type="match status" value="1"/>
</dbReference>
<dbReference type="SUPFAM" id="SSF52788">
    <property type="entry name" value="Phosphotyrosine protein phosphatases I"/>
    <property type="match status" value="1"/>
</dbReference>
<comment type="caution">
    <text evidence="8">The sequence shown here is derived from an EMBL/GenBank/DDBJ whole genome shotgun (WGS) entry which is preliminary data.</text>
</comment>
<protein>
    <submittedName>
        <fullName evidence="8">DUF4012 domain-containing protein</fullName>
    </submittedName>
</protein>
<keyword evidence="6" id="KW-0812">Transmembrane</keyword>
<dbReference type="Proteomes" id="UP000563898">
    <property type="component" value="Unassembled WGS sequence"/>
</dbReference>
<evidence type="ECO:0000256" key="3">
    <source>
        <dbReference type="ARBA" id="ARBA00022912"/>
    </source>
</evidence>
<dbReference type="Gene3D" id="3.40.50.2300">
    <property type="match status" value="1"/>
</dbReference>
<sequence>MSEGQSGPGVGDRPQSILFVCTGNICRSPIAERILRTLAGTAGVSVTVTSAGVGAQNGAPMHPLSVEVLDEHGYDAAGFEAHYLRPQILDGADLVLTMTREHRAACQRTTPARWKRMFTLNEFVELVGELDGAGLSTVIESRARIDTNAERLDIVDPMGQPKEAFERVFAEIEPRVLDVASWLAGGAAVELPGGRVPEPVPVEPVADDGTPPPEDPGSASSGDETPRARWWRNRWLWIIIGVLISVVVIGVAWLAYSALAAKGELESARADAQRARTAILDGDQKTAKQAAQSAADEAGSAADRTDGVVWSAAAAIPWLGKPLDSVTQISSAVSDYASQVLVPSADLSSVLSPSQLRRGDTISTAPLRQAQPQLAAIAEKSDAIAARAAGIDPTWSGTVADARNQLVDLLDRANTTVQGTDTAAQLVPSMLGADGPRNYILALQTPSESRGTGGLVGGFAIINATDGRVTAPTLGANSDFRNPTRPQIDLGQEYDWLFDSFKPYTDFRNSNLSPNFPDAARIWIANWKSQTGQQLDGAVALDPIAMSYVLKVTGPVTLPSGEKITADNIVPITLSTAYQRFADNNDARKAYLQSISRAVVGQISGFRGDTGALLEALGRGVHERRIMVYSADPAEQKILESTDLGHQIPDTSAPYLQVALSNAAGNKLDYYLRREISYQAAGCSGDSRKSTVTVTLTNTLDNLSLPDYVVAPNGTNLSVARGTNLVNVAMLTTKGATVTSLTVDGVGPLYTNETLNGRPYVSTLVRVPPGQKVTVTMNLEEPTSAHGPADVPIQPLVDTPQMKVAVPACR</sequence>
<evidence type="ECO:0000256" key="1">
    <source>
        <dbReference type="ARBA" id="ARBA00011063"/>
    </source>
</evidence>
<evidence type="ECO:0000313" key="8">
    <source>
        <dbReference type="EMBL" id="NKY00426.1"/>
    </source>
</evidence>
<dbReference type="InterPro" id="IPR050438">
    <property type="entry name" value="LMW_PTPase"/>
</dbReference>
<evidence type="ECO:0000256" key="6">
    <source>
        <dbReference type="SAM" id="Phobius"/>
    </source>
</evidence>
<feature type="active site" evidence="4">
    <location>
        <position position="27"/>
    </location>
</feature>
<evidence type="ECO:0000259" key="7">
    <source>
        <dbReference type="SMART" id="SM00226"/>
    </source>
</evidence>
<organism evidence="8 9">
    <name type="scientific">Gordonia polyisoprenivorans</name>
    <dbReference type="NCBI Taxonomy" id="84595"/>
    <lineage>
        <taxon>Bacteria</taxon>
        <taxon>Bacillati</taxon>
        <taxon>Actinomycetota</taxon>
        <taxon>Actinomycetes</taxon>
        <taxon>Mycobacteriales</taxon>
        <taxon>Gordoniaceae</taxon>
        <taxon>Gordonia</taxon>
    </lineage>
</organism>
<evidence type="ECO:0000313" key="9">
    <source>
        <dbReference type="Proteomes" id="UP000563898"/>
    </source>
</evidence>
<evidence type="ECO:0000256" key="2">
    <source>
        <dbReference type="ARBA" id="ARBA00022801"/>
    </source>
</evidence>
<feature type="domain" description="Phosphotyrosine protein phosphatase I" evidence="7">
    <location>
        <begin position="15"/>
        <end position="182"/>
    </location>
</feature>
<evidence type="ECO:0000256" key="5">
    <source>
        <dbReference type="SAM" id="MobiDB-lite"/>
    </source>
</evidence>
<feature type="transmembrane region" description="Helical" evidence="6">
    <location>
        <begin position="235"/>
        <end position="256"/>
    </location>
</feature>
<dbReference type="PANTHER" id="PTHR11717:SF31">
    <property type="entry name" value="LOW MOLECULAR WEIGHT PROTEIN-TYROSINE-PHOSPHATASE ETP-RELATED"/>
    <property type="match status" value="1"/>
</dbReference>
<feature type="active site" description="Nucleophile" evidence="4">
    <location>
        <position position="21"/>
    </location>
</feature>
<name>A0A846WH89_9ACTN</name>
<dbReference type="InterPro" id="IPR025101">
    <property type="entry name" value="DUF4012"/>
</dbReference>
<keyword evidence="6" id="KW-0472">Membrane</keyword>
<dbReference type="InterPro" id="IPR023485">
    <property type="entry name" value="Ptyr_pPase"/>
</dbReference>
<feature type="region of interest" description="Disordered" evidence="5">
    <location>
        <begin position="193"/>
        <end position="225"/>
    </location>
</feature>
<evidence type="ECO:0000256" key="4">
    <source>
        <dbReference type="PIRSR" id="PIRSR617867-1"/>
    </source>
</evidence>
<reference evidence="8 9" key="1">
    <citation type="submission" date="2020-04" db="EMBL/GenBank/DDBJ databases">
        <title>MicrobeNet Type strains.</title>
        <authorList>
            <person name="Nicholson A.C."/>
        </authorList>
    </citation>
    <scope>NUCLEOTIDE SEQUENCE [LARGE SCALE GENOMIC DNA]</scope>
    <source>
        <strain evidence="8 9">ATCC BAA-14</strain>
    </source>
</reference>
<dbReference type="PRINTS" id="PR00719">
    <property type="entry name" value="LMWPTPASE"/>
</dbReference>
<comment type="similarity">
    <text evidence="1">Belongs to the low molecular weight phosphotyrosine protein phosphatase family.</text>
</comment>